<dbReference type="Proteomes" id="UP000789524">
    <property type="component" value="Unassembled WGS sequence"/>
</dbReference>
<evidence type="ECO:0000313" key="2">
    <source>
        <dbReference type="EMBL" id="CAG9563596.1"/>
    </source>
</evidence>
<keyword evidence="3" id="KW-1185">Reference proteome</keyword>
<proteinExistence type="predicted"/>
<feature type="region of interest" description="Disordered" evidence="1">
    <location>
        <begin position="21"/>
        <end position="47"/>
    </location>
</feature>
<gene>
    <name evidence="2" type="ORF">DCHRY22_LOCUS4707</name>
</gene>
<organism evidence="2 3">
    <name type="scientific">Danaus chrysippus</name>
    <name type="common">African queen</name>
    <dbReference type="NCBI Taxonomy" id="151541"/>
    <lineage>
        <taxon>Eukaryota</taxon>
        <taxon>Metazoa</taxon>
        <taxon>Ecdysozoa</taxon>
        <taxon>Arthropoda</taxon>
        <taxon>Hexapoda</taxon>
        <taxon>Insecta</taxon>
        <taxon>Pterygota</taxon>
        <taxon>Neoptera</taxon>
        <taxon>Endopterygota</taxon>
        <taxon>Lepidoptera</taxon>
        <taxon>Glossata</taxon>
        <taxon>Ditrysia</taxon>
        <taxon>Papilionoidea</taxon>
        <taxon>Nymphalidae</taxon>
        <taxon>Danainae</taxon>
        <taxon>Danaini</taxon>
        <taxon>Danaina</taxon>
        <taxon>Danaus</taxon>
        <taxon>Anosia</taxon>
    </lineage>
</organism>
<protein>
    <submittedName>
        <fullName evidence="2">(African queen) hypothetical protein</fullName>
    </submittedName>
</protein>
<name>A0A8J2QQH6_9NEOP</name>
<reference evidence="2" key="1">
    <citation type="submission" date="2021-09" db="EMBL/GenBank/DDBJ databases">
        <authorList>
            <person name="Martin H S."/>
        </authorList>
    </citation>
    <scope>NUCLEOTIDE SEQUENCE</scope>
</reference>
<evidence type="ECO:0000256" key="1">
    <source>
        <dbReference type="SAM" id="MobiDB-lite"/>
    </source>
</evidence>
<dbReference type="EMBL" id="CAKASE010000049">
    <property type="protein sequence ID" value="CAG9563596.1"/>
    <property type="molecule type" value="Genomic_DNA"/>
</dbReference>
<dbReference type="AlphaFoldDB" id="A0A8J2QQH6"/>
<evidence type="ECO:0000313" key="3">
    <source>
        <dbReference type="Proteomes" id="UP000789524"/>
    </source>
</evidence>
<comment type="caution">
    <text evidence="2">The sequence shown here is derived from an EMBL/GenBank/DDBJ whole genome shotgun (WGS) entry which is preliminary data.</text>
</comment>
<accession>A0A8J2QQH6</accession>
<sequence>MRVYKNGVQLSVEHMRIVADTRREKGRKYRGRSGGMSPPRENKRLPGNVGLRARAAGAEAHTHTHTLITSPVCVCVTGPGCWKIPLLLTTIKHTVHYIDTFTTVHL</sequence>